<evidence type="ECO:0000313" key="8">
    <source>
        <dbReference type="Proteomes" id="UP000289664"/>
    </source>
</evidence>
<evidence type="ECO:0000256" key="2">
    <source>
        <dbReference type="ARBA" id="ARBA00022670"/>
    </source>
</evidence>
<dbReference type="Gene3D" id="2.40.10.120">
    <property type="match status" value="1"/>
</dbReference>
<evidence type="ECO:0000256" key="3">
    <source>
        <dbReference type="ARBA" id="ARBA00022801"/>
    </source>
</evidence>
<dbReference type="GO" id="GO:0004252">
    <property type="term" value="F:serine-type endopeptidase activity"/>
    <property type="evidence" value="ECO:0007669"/>
    <property type="project" value="InterPro"/>
</dbReference>
<evidence type="ECO:0000259" key="6">
    <source>
        <dbReference type="PROSITE" id="PS50106"/>
    </source>
</evidence>
<feature type="region of interest" description="Disordered" evidence="4">
    <location>
        <begin position="76"/>
        <end position="98"/>
    </location>
</feature>
<keyword evidence="2 7" id="KW-0645">Protease</keyword>
<feature type="compositionally biased region" description="Basic and acidic residues" evidence="4">
    <location>
        <begin position="1"/>
        <end position="20"/>
    </location>
</feature>
<keyword evidence="5" id="KW-0472">Membrane</keyword>
<dbReference type="InterPro" id="IPR001940">
    <property type="entry name" value="Peptidase_S1C"/>
</dbReference>
<feature type="compositionally biased region" description="Acidic residues" evidence="4">
    <location>
        <begin position="81"/>
        <end position="97"/>
    </location>
</feature>
<dbReference type="GeneID" id="62695620"/>
<reference evidence="7 8" key="1">
    <citation type="journal article" date="2019" name="Appl. Environ. Microbiol.">
        <title>Clostridium scindens ATCC 35704: integration of nutritional requirements, the complete genome sequence, and global transcriptional responses to bile acids.</title>
        <authorList>
            <person name="Devendran S."/>
            <person name="Shrestha R."/>
            <person name="Alves J.M.P."/>
            <person name="Wolf P.G."/>
            <person name="Ly L."/>
            <person name="Hernandez A.G."/>
            <person name="Mendez-Garcia C."/>
            <person name="Inboden A."/>
            <person name="Wiley J."/>
            <person name="Paul O."/>
            <person name="Allen A."/>
            <person name="Springer E."/>
            <person name="Wright C.L."/>
            <person name="Fields C.J."/>
            <person name="Daniel S.L."/>
            <person name="Ridlon J.M."/>
        </authorList>
    </citation>
    <scope>NUCLEOTIDE SEQUENCE [LARGE SCALE GENOMIC DNA]</scope>
    <source>
        <strain evidence="7 8">ATCC 35704</strain>
    </source>
</reference>
<dbReference type="PANTHER" id="PTHR22939:SF129">
    <property type="entry name" value="SERINE PROTEASE HTRA2, MITOCHONDRIAL"/>
    <property type="match status" value="1"/>
</dbReference>
<feature type="domain" description="PDZ" evidence="6">
    <location>
        <begin position="318"/>
        <end position="408"/>
    </location>
</feature>
<dbReference type="RefSeq" id="WP_009247923.1">
    <property type="nucleotide sequence ID" value="NZ_CP036170.1"/>
</dbReference>
<dbReference type="EMBL" id="CP036170">
    <property type="protein sequence ID" value="QBF74000.1"/>
    <property type="molecule type" value="Genomic_DNA"/>
</dbReference>
<dbReference type="InterPro" id="IPR036034">
    <property type="entry name" value="PDZ_sf"/>
</dbReference>
<dbReference type="Pfam" id="PF13180">
    <property type="entry name" value="PDZ_2"/>
    <property type="match status" value="1"/>
</dbReference>
<keyword evidence="8" id="KW-1185">Reference proteome</keyword>
<dbReference type="SUPFAM" id="SSF50494">
    <property type="entry name" value="Trypsin-like serine proteases"/>
    <property type="match status" value="1"/>
</dbReference>
<dbReference type="EC" id="3.4.21.107" evidence="7"/>
<dbReference type="AlphaFoldDB" id="A0A494WQ06"/>
<evidence type="ECO:0000313" key="7">
    <source>
        <dbReference type="EMBL" id="QBF74000.1"/>
    </source>
</evidence>
<dbReference type="InterPro" id="IPR001478">
    <property type="entry name" value="PDZ"/>
</dbReference>
<dbReference type="SUPFAM" id="SSF50156">
    <property type="entry name" value="PDZ domain-like"/>
    <property type="match status" value="1"/>
</dbReference>
<sequence>MEEHKDPGEEINREEEKEQEYSFLQETIKDETISKKKVKKDIFRMAGLGLVFGLVASLSFSAFKPWMDELFQSNPQKVTIPEEEEEADEATPEDEPEATQQVLDAESYRQMQQSLTSVASEANKSVVEIAGTTGDQDWMNDSYDHKNSTAGLIIADNGQELLVFGKTSIMKEAGDIHIIFSDGHSYKASLKKKDGNLDFGIYAVSRGDIQDTTWSQIKAATLGSSNSVSKGDPAIVLGSPFGYVGAVGFGTVASSKNSAEFADGQYRLICTDIAGARNGSGVIVNLKGEIIGIIDQSVSEEDSMNLVTGFGISDIKEMMQFLLNGQGVPYIGIRGVDVTQEIEAQGIPKGVYVKEVETDSPAMAAGIQCGDIITNINGTDVATVATYHAALMDLESGKKIKIKGYRQGAGGYVDIDFGVTIGSKE</sequence>
<dbReference type="PRINTS" id="PR00834">
    <property type="entry name" value="PROTEASES2C"/>
</dbReference>
<dbReference type="Proteomes" id="UP000289664">
    <property type="component" value="Chromosome"/>
</dbReference>
<keyword evidence="5" id="KW-1133">Transmembrane helix</keyword>
<keyword evidence="3 7" id="KW-0378">Hydrolase</keyword>
<name>A0A494WQ06_CLOS5</name>
<dbReference type="Pfam" id="PF13365">
    <property type="entry name" value="Trypsin_2"/>
    <property type="match status" value="1"/>
</dbReference>
<dbReference type="GO" id="GO:0006508">
    <property type="term" value="P:proteolysis"/>
    <property type="evidence" value="ECO:0007669"/>
    <property type="project" value="UniProtKB-KW"/>
</dbReference>
<organism evidence="7 8">
    <name type="scientific">Clostridium scindens (strain ATCC 35704 / DSM 5676 / VPI 13733 / 19)</name>
    <dbReference type="NCBI Taxonomy" id="411468"/>
    <lineage>
        <taxon>Bacteria</taxon>
        <taxon>Bacillati</taxon>
        <taxon>Bacillota</taxon>
        <taxon>Clostridia</taxon>
        <taxon>Lachnospirales</taxon>
        <taxon>Lachnospiraceae</taxon>
    </lineage>
</organism>
<dbReference type="PANTHER" id="PTHR22939">
    <property type="entry name" value="SERINE PROTEASE FAMILY S1C HTRA-RELATED"/>
    <property type="match status" value="1"/>
</dbReference>
<dbReference type="OrthoDB" id="1765023at2"/>
<evidence type="ECO:0000256" key="5">
    <source>
        <dbReference type="SAM" id="Phobius"/>
    </source>
</evidence>
<feature type="transmembrane region" description="Helical" evidence="5">
    <location>
        <begin position="42"/>
        <end position="63"/>
    </location>
</feature>
<protein>
    <submittedName>
        <fullName evidence="7">Serine protease Do-like HtrB</fullName>
        <ecNumber evidence="7">3.4.21.107</ecNumber>
    </submittedName>
</protein>
<dbReference type="Gene3D" id="2.30.42.10">
    <property type="match status" value="1"/>
</dbReference>
<comment type="similarity">
    <text evidence="1">Belongs to the peptidase S1C family.</text>
</comment>
<dbReference type="InterPro" id="IPR009003">
    <property type="entry name" value="Peptidase_S1_PA"/>
</dbReference>
<dbReference type="PROSITE" id="PS50106">
    <property type="entry name" value="PDZ"/>
    <property type="match status" value="1"/>
</dbReference>
<gene>
    <name evidence="7" type="primary">htrB_1</name>
    <name evidence="7" type="ORF">HDCHBGLK_01396</name>
</gene>
<evidence type="ECO:0000256" key="4">
    <source>
        <dbReference type="SAM" id="MobiDB-lite"/>
    </source>
</evidence>
<dbReference type="KEGG" id="csci:HDCHBGLK_01396"/>
<feature type="region of interest" description="Disordered" evidence="4">
    <location>
        <begin position="1"/>
        <end position="23"/>
    </location>
</feature>
<accession>A0A494WQ06</accession>
<proteinExistence type="inferred from homology"/>
<evidence type="ECO:0000256" key="1">
    <source>
        <dbReference type="ARBA" id="ARBA00010541"/>
    </source>
</evidence>
<dbReference type="SMART" id="SM00228">
    <property type="entry name" value="PDZ"/>
    <property type="match status" value="1"/>
</dbReference>
<keyword evidence="5" id="KW-0812">Transmembrane</keyword>